<dbReference type="Gene3D" id="3.40.109.10">
    <property type="entry name" value="NADH Oxidase"/>
    <property type="match status" value="1"/>
</dbReference>
<evidence type="ECO:0000313" key="2">
    <source>
        <dbReference type="EMBL" id="GAH60768.1"/>
    </source>
</evidence>
<protein>
    <recommendedName>
        <fullName evidence="1">Nitroreductase domain-containing protein</fullName>
    </recommendedName>
</protein>
<dbReference type="GO" id="GO:0016491">
    <property type="term" value="F:oxidoreductase activity"/>
    <property type="evidence" value="ECO:0007669"/>
    <property type="project" value="InterPro"/>
</dbReference>
<comment type="caution">
    <text evidence="2">The sequence shown here is derived from an EMBL/GenBank/DDBJ whole genome shotgun (WGS) entry which is preliminary data.</text>
</comment>
<feature type="domain" description="Nitroreductase" evidence="1">
    <location>
        <begin position="17"/>
        <end position="87"/>
    </location>
</feature>
<feature type="non-terminal residue" evidence="2">
    <location>
        <position position="90"/>
    </location>
</feature>
<evidence type="ECO:0000259" key="1">
    <source>
        <dbReference type="Pfam" id="PF00881"/>
    </source>
</evidence>
<dbReference type="Pfam" id="PF00881">
    <property type="entry name" value="Nitroreductase"/>
    <property type="match status" value="1"/>
</dbReference>
<sequence>MVRDNKVKKELAATIPKANRAHDCVENAPVTIVVCAEIGKSGYLGGKFIPDKGKWWYMFDAALAMHNLVLAAHSLGLGTLYTGWFDPEKG</sequence>
<dbReference type="EMBL" id="BARU01020175">
    <property type="protein sequence ID" value="GAH60768.1"/>
    <property type="molecule type" value="Genomic_DNA"/>
</dbReference>
<name>X1ITA2_9ZZZZ</name>
<accession>X1ITA2</accession>
<dbReference type="InterPro" id="IPR000415">
    <property type="entry name" value="Nitroreductase-like"/>
</dbReference>
<reference evidence="2" key="1">
    <citation type="journal article" date="2014" name="Front. Microbiol.">
        <title>High frequency of phylogenetically diverse reductive dehalogenase-homologous genes in deep subseafloor sedimentary metagenomes.</title>
        <authorList>
            <person name="Kawai M."/>
            <person name="Futagami T."/>
            <person name="Toyoda A."/>
            <person name="Takaki Y."/>
            <person name="Nishi S."/>
            <person name="Hori S."/>
            <person name="Arai W."/>
            <person name="Tsubouchi T."/>
            <person name="Morono Y."/>
            <person name="Uchiyama I."/>
            <person name="Ito T."/>
            <person name="Fujiyama A."/>
            <person name="Inagaki F."/>
            <person name="Takami H."/>
        </authorList>
    </citation>
    <scope>NUCLEOTIDE SEQUENCE</scope>
    <source>
        <strain evidence="2">Expedition CK06-06</strain>
    </source>
</reference>
<proteinExistence type="predicted"/>
<dbReference type="AlphaFoldDB" id="X1ITA2"/>
<dbReference type="SUPFAM" id="SSF55469">
    <property type="entry name" value="FMN-dependent nitroreductase-like"/>
    <property type="match status" value="1"/>
</dbReference>
<gene>
    <name evidence="2" type="ORF">S03H2_33166</name>
</gene>
<dbReference type="InterPro" id="IPR029479">
    <property type="entry name" value="Nitroreductase"/>
</dbReference>
<organism evidence="2">
    <name type="scientific">marine sediment metagenome</name>
    <dbReference type="NCBI Taxonomy" id="412755"/>
    <lineage>
        <taxon>unclassified sequences</taxon>
        <taxon>metagenomes</taxon>
        <taxon>ecological metagenomes</taxon>
    </lineage>
</organism>